<reference evidence="2" key="1">
    <citation type="submission" date="2020-04" db="EMBL/GenBank/DDBJ databases">
        <authorList>
            <person name="Zhang T."/>
        </authorList>
    </citation>
    <scope>NUCLEOTIDE SEQUENCE</scope>
    <source>
        <strain evidence="2">HKST-UBA01</strain>
    </source>
</reference>
<feature type="domain" description="Sulfatase N-terminal" evidence="1">
    <location>
        <begin position="17"/>
        <end position="191"/>
    </location>
</feature>
<name>A0A956RSN9_UNCEI</name>
<reference evidence="2" key="2">
    <citation type="journal article" date="2021" name="Microbiome">
        <title>Successional dynamics and alternative stable states in a saline activated sludge microbial community over 9 years.</title>
        <authorList>
            <person name="Wang Y."/>
            <person name="Ye J."/>
            <person name="Ju F."/>
            <person name="Liu L."/>
            <person name="Boyd J.A."/>
            <person name="Deng Y."/>
            <person name="Parks D.H."/>
            <person name="Jiang X."/>
            <person name="Yin X."/>
            <person name="Woodcroft B.J."/>
            <person name="Tyson G.W."/>
            <person name="Hugenholtz P."/>
            <person name="Polz M.F."/>
            <person name="Zhang T."/>
        </authorList>
    </citation>
    <scope>NUCLEOTIDE SEQUENCE</scope>
    <source>
        <strain evidence="2">HKST-UBA01</strain>
    </source>
</reference>
<evidence type="ECO:0000313" key="2">
    <source>
        <dbReference type="EMBL" id="MCA9729884.1"/>
    </source>
</evidence>
<proteinExistence type="predicted"/>
<comment type="caution">
    <text evidence="2">The sequence shown here is derived from an EMBL/GenBank/DDBJ whole genome shotgun (WGS) entry which is preliminary data.</text>
</comment>
<dbReference type="Proteomes" id="UP000697710">
    <property type="component" value="Unassembled WGS sequence"/>
</dbReference>
<evidence type="ECO:0000259" key="1">
    <source>
        <dbReference type="Pfam" id="PF00884"/>
    </source>
</evidence>
<evidence type="ECO:0000313" key="3">
    <source>
        <dbReference type="Proteomes" id="UP000697710"/>
    </source>
</evidence>
<dbReference type="AlphaFoldDB" id="A0A956RSN9"/>
<dbReference type="PANTHER" id="PTHR43108:SF8">
    <property type="entry name" value="SD21168P"/>
    <property type="match status" value="1"/>
</dbReference>
<keyword evidence="2" id="KW-0378">Hydrolase</keyword>
<feature type="non-terminal residue" evidence="2">
    <location>
        <position position="1"/>
    </location>
</feature>
<dbReference type="SUPFAM" id="SSF53649">
    <property type="entry name" value="Alkaline phosphatase-like"/>
    <property type="match status" value="1"/>
</dbReference>
<dbReference type="PANTHER" id="PTHR43108">
    <property type="entry name" value="N-ACETYLGLUCOSAMINE-6-SULFATASE FAMILY MEMBER"/>
    <property type="match status" value="1"/>
</dbReference>
<dbReference type="Pfam" id="PF00884">
    <property type="entry name" value="Sulfatase"/>
    <property type="match status" value="1"/>
</dbReference>
<gene>
    <name evidence="2" type="ORF">KC729_19530</name>
</gene>
<accession>A0A956RSN9</accession>
<dbReference type="InterPro" id="IPR000917">
    <property type="entry name" value="Sulfatase_N"/>
</dbReference>
<dbReference type="InterPro" id="IPR017850">
    <property type="entry name" value="Alkaline_phosphatase_core_sf"/>
</dbReference>
<dbReference type="GO" id="GO:0016787">
    <property type="term" value="F:hydrolase activity"/>
    <property type="evidence" value="ECO:0007669"/>
    <property type="project" value="UniProtKB-KW"/>
</dbReference>
<dbReference type="EMBL" id="JAGQHR010000883">
    <property type="protein sequence ID" value="MCA9729884.1"/>
    <property type="molecule type" value="Genomic_DNA"/>
</dbReference>
<dbReference type="Gene3D" id="3.40.720.10">
    <property type="entry name" value="Alkaline Phosphatase, subunit A"/>
    <property type="match status" value="1"/>
</dbReference>
<sequence>DDRESNRHTPERIGAHTTQAALRWLQNAPHDRPFLLWVHYQDPHGPYTPPREYQSAFLDESAKGDLLRVTDSVKGQGGIPSYQMLEHHRERGYYVAQYDAEILYYDQCLHDLVDGLRSGGWWDSSLVVWTSDHGEGMGEHEYYFAHGDYLYPSQLRVPLGLWGKGVAPGVVDSTLAQSSDIVPTVLAAAGIEPRIPLPGRNLLAPGGAPSGPHRPVPADAMIFSETLASDNYKAALTSPALQLVYDQFNADYQPYDPATDVFLDPDSLSGSIDLAKVTARLEELRNKNASRSSGHGMSDQEAELMKSLGYIN</sequence>
<protein>
    <submittedName>
        <fullName evidence="2">Sulfatase-like hydrolase/transferase</fullName>
    </submittedName>
</protein>
<organism evidence="2 3">
    <name type="scientific">Eiseniibacteriota bacterium</name>
    <dbReference type="NCBI Taxonomy" id="2212470"/>
    <lineage>
        <taxon>Bacteria</taxon>
        <taxon>Candidatus Eiseniibacteriota</taxon>
    </lineage>
</organism>